<feature type="region of interest" description="Disordered" evidence="1">
    <location>
        <begin position="1"/>
        <end position="24"/>
    </location>
</feature>
<reference evidence="2" key="1">
    <citation type="journal article" date="2015" name="Nature">
        <title>Complex archaea that bridge the gap between prokaryotes and eukaryotes.</title>
        <authorList>
            <person name="Spang A."/>
            <person name="Saw J.H."/>
            <person name="Jorgensen S.L."/>
            <person name="Zaremba-Niedzwiedzka K."/>
            <person name="Martijn J."/>
            <person name="Lind A.E."/>
            <person name="van Eijk R."/>
            <person name="Schleper C."/>
            <person name="Guy L."/>
            <person name="Ettema T.J."/>
        </authorList>
    </citation>
    <scope>NUCLEOTIDE SEQUENCE</scope>
</reference>
<sequence>MSEKSGKGKLKEITKTNKSKPAEITDPDIILMNEVIQGYAPELGRLYPTIEDTTEEQRIKTGHLHENRILGVLLNFFLNGNRKMTTTEVK</sequence>
<comment type="caution">
    <text evidence="2">The sequence shown here is derived from an EMBL/GenBank/DDBJ whole genome shotgun (WGS) entry which is preliminary data.</text>
</comment>
<evidence type="ECO:0000313" key="2">
    <source>
        <dbReference type="EMBL" id="KKN23927.1"/>
    </source>
</evidence>
<protein>
    <submittedName>
        <fullName evidence="2">Uncharacterized protein</fullName>
    </submittedName>
</protein>
<proteinExistence type="predicted"/>
<feature type="compositionally biased region" description="Basic and acidic residues" evidence="1">
    <location>
        <begin position="1"/>
        <end position="23"/>
    </location>
</feature>
<gene>
    <name evidence="2" type="ORF">LCGC14_0900050</name>
</gene>
<organism evidence="2">
    <name type="scientific">marine sediment metagenome</name>
    <dbReference type="NCBI Taxonomy" id="412755"/>
    <lineage>
        <taxon>unclassified sequences</taxon>
        <taxon>metagenomes</taxon>
        <taxon>ecological metagenomes</taxon>
    </lineage>
</organism>
<accession>A0A0F9PHG0</accession>
<dbReference type="AlphaFoldDB" id="A0A0F9PHG0"/>
<dbReference type="EMBL" id="LAZR01002927">
    <property type="protein sequence ID" value="KKN23927.1"/>
    <property type="molecule type" value="Genomic_DNA"/>
</dbReference>
<name>A0A0F9PHG0_9ZZZZ</name>
<evidence type="ECO:0000256" key="1">
    <source>
        <dbReference type="SAM" id="MobiDB-lite"/>
    </source>
</evidence>